<dbReference type="InterPro" id="IPR037008">
    <property type="entry name" value="bc1_Rieske_TM_sf"/>
</dbReference>
<dbReference type="GO" id="GO:0051537">
    <property type="term" value="F:2 iron, 2 sulfur cluster binding"/>
    <property type="evidence" value="ECO:0007669"/>
    <property type="project" value="UniProtKB-KW"/>
</dbReference>
<dbReference type="PRINTS" id="PR00162">
    <property type="entry name" value="RIESKE"/>
</dbReference>
<dbReference type="GO" id="GO:0016020">
    <property type="term" value="C:membrane"/>
    <property type="evidence" value="ECO:0007669"/>
    <property type="project" value="InterPro"/>
</dbReference>
<comment type="cofactor">
    <cofactor evidence="7">
        <name>[2Fe-2S] cluster</name>
        <dbReference type="ChEBI" id="CHEBI:190135"/>
    </cofactor>
</comment>
<dbReference type="PROSITE" id="PS51296">
    <property type="entry name" value="RIESKE"/>
    <property type="match status" value="1"/>
</dbReference>
<dbReference type="InterPro" id="IPR014349">
    <property type="entry name" value="Rieske_Fe-S_prot"/>
</dbReference>
<evidence type="ECO:0000259" key="8">
    <source>
        <dbReference type="PROSITE" id="PS51296"/>
    </source>
</evidence>
<dbReference type="InterPro" id="IPR036922">
    <property type="entry name" value="Rieske_2Fe-2S_sf"/>
</dbReference>
<reference evidence="9" key="2">
    <citation type="submission" date="2025-09" db="UniProtKB">
        <authorList>
            <consortium name="Ensembl"/>
        </authorList>
    </citation>
    <scope>IDENTIFICATION</scope>
</reference>
<dbReference type="AlphaFoldDB" id="A0A3Q3H2Z1"/>
<organism evidence="9 10">
    <name type="scientific">Kryptolebias marmoratus</name>
    <name type="common">Mangrove killifish</name>
    <name type="synonym">Rivulus marmoratus</name>
    <dbReference type="NCBI Taxonomy" id="37003"/>
    <lineage>
        <taxon>Eukaryota</taxon>
        <taxon>Metazoa</taxon>
        <taxon>Chordata</taxon>
        <taxon>Craniata</taxon>
        <taxon>Vertebrata</taxon>
        <taxon>Euteleostomi</taxon>
        <taxon>Actinopterygii</taxon>
        <taxon>Neopterygii</taxon>
        <taxon>Teleostei</taxon>
        <taxon>Neoteleostei</taxon>
        <taxon>Acanthomorphata</taxon>
        <taxon>Ovalentaria</taxon>
        <taxon>Atherinomorphae</taxon>
        <taxon>Cyprinodontiformes</taxon>
        <taxon>Rivulidae</taxon>
        <taxon>Kryptolebias</taxon>
    </lineage>
</organism>
<comment type="similarity">
    <text evidence="1">Belongs to the Rieske iron-sulfur protein family.</text>
</comment>
<dbReference type="Gene3D" id="2.102.10.10">
    <property type="entry name" value="Rieske [2Fe-2S] iron-sulphur domain"/>
    <property type="match status" value="2"/>
</dbReference>
<sequence>MMSTTFRFGIFPPYHQVTKHRVKSLVFFLGASELFPATGEHGYFDVLAFHLIFYTSHSRPRVLDPKTTSQESSDERRAFSYLMTGLKLSNVPESKNMTFRWRGTPSFVRHQTEKQIPKESSLTECALIWVVCQFLMLETYCPCHDSHYDASGSIRRGPAPLNLEVP</sequence>
<dbReference type="Proteomes" id="UP000264800">
    <property type="component" value="Unplaced"/>
</dbReference>
<evidence type="ECO:0000256" key="3">
    <source>
        <dbReference type="ARBA" id="ARBA00022723"/>
    </source>
</evidence>
<dbReference type="PANTHER" id="PTHR10134">
    <property type="entry name" value="CYTOCHROME B-C1 COMPLEX SUBUNIT RIESKE, MITOCHONDRIAL"/>
    <property type="match status" value="1"/>
</dbReference>
<dbReference type="GO" id="GO:0008121">
    <property type="term" value="F:quinol-cytochrome-c reductase activity"/>
    <property type="evidence" value="ECO:0007669"/>
    <property type="project" value="InterPro"/>
</dbReference>
<keyword evidence="5" id="KW-0411">Iron-sulfur</keyword>
<dbReference type="GO" id="GO:0046872">
    <property type="term" value="F:metal ion binding"/>
    <property type="evidence" value="ECO:0007669"/>
    <property type="project" value="UniProtKB-KW"/>
</dbReference>
<accession>A0A3Q3H2Z1</accession>
<name>A0A3Q3H2Z1_KRYMA</name>
<evidence type="ECO:0000256" key="7">
    <source>
        <dbReference type="ARBA" id="ARBA00034078"/>
    </source>
</evidence>
<dbReference type="InterPro" id="IPR017941">
    <property type="entry name" value="Rieske_2Fe-2S"/>
</dbReference>
<keyword evidence="2" id="KW-0001">2Fe-2S</keyword>
<protein>
    <recommendedName>
        <fullName evidence="8">Rieske domain-containing protein</fullName>
    </recommendedName>
</protein>
<feature type="domain" description="Rieske" evidence="8">
    <location>
        <begin position="141"/>
        <end position="166"/>
    </location>
</feature>
<evidence type="ECO:0000256" key="1">
    <source>
        <dbReference type="ARBA" id="ARBA00010651"/>
    </source>
</evidence>
<reference evidence="9" key="1">
    <citation type="submission" date="2025-08" db="UniProtKB">
        <authorList>
            <consortium name="Ensembl"/>
        </authorList>
    </citation>
    <scope>IDENTIFICATION</scope>
</reference>
<dbReference type="SUPFAM" id="SSF50022">
    <property type="entry name" value="ISP domain"/>
    <property type="match status" value="1"/>
</dbReference>
<keyword evidence="3" id="KW-0479">Metal-binding</keyword>
<dbReference type="STRING" id="37003.ENSKMAP00000029842"/>
<evidence type="ECO:0000256" key="4">
    <source>
        <dbReference type="ARBA" id="ARBA00023004"/>
    </source>
</evidence>
<dbReference type="InterPro" id="IPR005805">
    <property type="entry name" value="Rieske_Fe-S_prot_C"/>
</dbReference>
<keyword evidence="4" id="KW-0408">Iron</keyword>
<keyword evidence="10" id="KW-1185">Reference proteome</keyword>
<evidence type="ECO:0000256" key="5">
    <source>
        <dbReference type="ARBA" id="ARBA00023014"/>
    </source>
</evidence>
<dbReference type="InterPro" id="IPR004192">
    <property type="entry name" value="Rieske_TM"/>
</dbReference>
<keyword evidence="6" id="KW-1015">Disulfide bond</keyword>
<evidence type="ECO:0000313" key="10">
    <source>
        <dbReference type="Proteomes" id="UP000264800"/>
    </source>
</evidence>
<dbReference type="Gene3D" id="1.20.5.270">
    <property type="entry name" value="Ubiquinol cytochrome reductase, transmembrane domain"/>
    <property type="match status" value="1"/>
</dbReference>
<dbReference type="Pfam" id="PF02921">
    <property type="entry name" value="UCR_TM"/>
    <property type="match status" value="1"/>
</dbReference>
<proteinExistence type="inferred from homology"/>
<dbReference type="Ensembl" id="ENSKMAT00000030212.1">
    <property type="protein sequence ID" value="ENSKMAP00000029842.1"/>
    <property type="gene ID" value="ENSKMAG00000022072.1"/>
</dbReference>
<evidence type="ECO:0000256" key="2">
    <source>
        <dbReference type="ARBA" id="ARBA00022714"/>
    </source>
</evidence>
<evidence type="ECO:0000313" key="9">
    <source>
        <dbReference type="Ensembl" id="ENSKMAP00000029842.1"/>
    </source>
</evidence>
<evidence type="ECO:0000256" key="6">
    <source>
        <dbReference type="ARBA" id="ARBA00023157"/>
    </source>
</evidence>